<feature type="region of interest" description="Disordered" evidence="1">
    <location>
        <begin position="531"/>
        <end position="566"/>
    </location>
</feature>
<dbReference type="EMBL" id="JAKUCV010005984">
    <property type="protein sequence ID" value="KAJ4829147.1"/>
    <property type="molecule type" value="Genomic_DNA"/>
</dbReference>
<feature type="region of interest" description="Disordered" evidence="1">
    <location>
        <begin position="363"/>
        <end position="392"/>
    </location>
</feature>
<feature type="compositionally biased region" description="Basic and acidic residues" evidence="1">
    <location>
        <begin position="683"/>
        <end position="696"/>
    </location>
</feature>
<reference evidence="3" key="2">
    <citation type="journal article" date="2023" name="Plants (Basel)">
        <title>Annotation of the Turnera subulata (Passifloraceae) Draft Genome Reveals the S-Locus Evolved after the Divergence of Turneroideae from Passifloroideae in a Stepwise Manner.</title>
        <authorList>
            <person name="Henning P.M."/>
            <person name="Roalson E.H."/>
            <person name="Mir W."/>
            <person name="McCubbin A.G."/>
            <person name="Shore J.S."/>
        </authorList>
    </citation>
    <scope>NUCLEOTIDE SEQUENCE</scope>
    <source>
        <strain evidence="3">F60SS</strain>
    </source>
</reference>
<dbReference type="Pfam" id="PF23230">
    <property type="entry name" value="zf-C2H2_13"/>
    <property type="match status" value="1"/>
</dbReference>
<dbReference type="OrthoDB" id="3838338at2759"/>
<name>A0A9Q0FF13_9ROSI</name>
<feature type="domain" description="C2H2-type" evidence="2">
    <location>
        <begin position="98"/>
        <end position="119"/>
    </location>
</feature>
<dbReference type="GO" id="GO:0072344">
    <property type="term" value="P:rescue of stalled ribosome"/>
    <property type="evidence" value="ECO:0007669"/>
    <property type="project" value="InterPro"/>
</dbReference>
<dbReference type="InterPro" id="IPR013087">
    <property type="entry name" value="Znf_C2H2_type"/>
</dbReference>
<organism evidence="3 4">
    <name type="scientific">Turnera subulata</name>
    <dbReference type="NCBI Taxonomy" id="218843"/>
    <lineage>
        <taxon>Eukaryota</taxon>
        <taxon>Viridiplantae</taxon>
        <taxon>Streptophyta</taxon>
        <taxon>Embryophyta</taxon>
        <taxon>Tracheophyta</taxon>
        <taxon>Spermatophyta</taxon>
        <taxon>Magnoliopsida</taxon>
        <taxon>eudicotyledons</taxon>
        <taxon>Gunneridae</taxon>
        <taxon>Pentapetalae</taxon>
        <taxon>rosids</taxon>
        <taxon>fabids</taxon>
        <taxon>Malpighiales</taxon>
        <taxon>Passifloraceae</taxon>
        <taxon>Turnera</taxon>
    </lineage>
</organism>
<dbReference type="PANTHER" id="PTHR22938:SF19">
    <property type="entry name" value="RING-TYPE E3 UBIQUITIN TRANSFERASE"/>
    <property type="match status" value="1"/>
</dbReference>
<reference evidence="3" key="1">
    <citation type="submission" date="2022-02" db="EMBL/GenBank/DDBJ databases">
        <authorList>
            <person name="Henning P.M."/>
            <person name="McCubbin A.G."/>
            <person name="Shore J.S."/>
        </authorList>
    </citation>
    <scope>NUCLEOTIDE SEQUENCE</scope>
    <source>
        <strain evidence="3">F60SS</strain>
        <tissue evidence="3">Leaves</tissue>
    </source>
</reference>
<dbReference type="InterPro" id="IPR057634">
    <property type="entry name" value="PAH_ZNF598/HEL2"/>
</dbReference>
<evidence type="ECO:0000313" key="3">
    <source>
        <dbReference type="EMBL" id="KAJ4829147.1"/>
    </source>
</evidence>
<evidence type="ECO:0000256" key="1">
    <source>
        <dbReference type="SAM" id="MobiDB-lite"/>
    </source>
</evidence>
<feature type="compositionally biased region" description="Gly residues" evidence="1">
    <location>
        <begin position="635"/>
        <end position="650"/>
    </location>
</feature>
<comment type="caution">
    <text evidence="3">The sequence shown here is derived from an EMBL/GenBank/DDBJ whole genome shotgun (WGS) entry which is preliminary data.</text>
</comment>
<dbReference type="GO" id="GO:0043022">
    <property type="term" value="F:ribosome binding"/>
    <property type="evidence" value="ECO:0007669"/>
    <property type="project" value="TreeGrafter"/>
</dbReference>
<dbReference type="SMART" id="SM00355">
    <property type="entry name" value="ZnF_C2H2"/>
    <property type="match status" value="4"/>
</dbReference>
<evidence type="ECO:0000259" key="2">
    <source>
        <dbReference type="PROSITE" id="PS00028"/>
    </source>
</evidence>
<protein>
    <recommendedName>
        <fullName evidence="2">C2H2-type domain-containing protein</fullName>
    </recommendedName>
</protein>
<dbReference type="Pfam" id="PF23202">
    <property type="entry name" value="PAH_ZNF598"/>
    <property type="match status" value="1"/>
</dbReference>
<dbReference type="PANTHER" id="PTHR22938">
    <property type="entry name" value="ZINC FINGER PROTEIN 598"/>
    <property type="match status" value="1"/>
</dbReference>
<accession>A0A9Q0FF13</accession>
<feature type="compositionally biased region" description="Polar residues" evidence="1">
    <location>
        <begin position="379"/>
        <end position="392"/>
    </location>
</feature>
<sequence>MIKAMCRLSCSVCHKKDQQRNPGSARSGEFNSVEQLKSHLFHRHKLFMCSLCLEGRKIFISEQKLYSKAQLSQHVKTGDSVADGSESERGGFTGHPMCEFCQNPFYGDNELYSHMSTEHFTCHLCQRQRPGQYEYFKNYDSLEFHFHQDHFLCEDEACLAKKFIVFATEAEIKRHDAVEHRGRMSRLKRNSSLQIPTSFQTLHGNEQVQRGRVRRNNSDSSDHQLARAIQNSLETAYTERFDVISSNSPGIPTCTGTSSVRTVANSFDSLAANYSEGSSRNQKLVGKNSENAILEESSFPPLPAAPSSSRQSLEVLRSNTMAARLRPQNTVKVLNYARASPAASHHPNSSGSGVLSSSRILISSQRKPTAAQETVPFSHATQATSSPVNGLLQSSNFASTQKTPFHPSRTSGSASAPNAVDRMVTNLGLVSANQVDNGLTHSHPVPKVEDVQSANKVLVEKIRAALEFDEDKFTAFKVISADYRRDLIDTAEYLAHVYQFGLSHLILELAGLCPDIRKQRELVEIYNYNMKNGSSEHGPGPHMTDGGSKSKSLSKKGKEKCADNSFSSPENALGAVLNSRLVDVQPSHKPCKEVAELLSVDGSHSAKGKMKVLVDELDSLSLLTEPKASGHANSTGGGSKMNVGAVGGGNRPRKKASKFLKNRLGDTSAAAFSDNGWSVPIPNDKEGKTDGIKDPPEMLPIRGAWRNGGGHKLVTMAHRDRKR</sequence>
<dbReference type="AlphaFoldDB" id="A0A9Q0FF13"/>
<dbReference type="InterPro" id="IPR056437">
    <property type="entry name" value="Znf-C2H2_ZNF598/HEL2"/>
</dbReference>
<proteinExistence type="predicted"/>
<dbReference type="GO" id="GO:0061630">
    <property type="term" value="F:ubiquitin protein ligase activity"/>
    <property type="evidence" value="ECO:0007669"/>
    <property type="project" value="InterPro"/>
</dbReference>
<dbReference type="InterPro" id="IPR044288">
    <property type="entry name" value="ZNF598/HEL2"/>
</dbReference>
<keyword evidence="4" id="KW-1185">Reference proteome</keyword>
<dbReference type="PROSITE" id="PS00028">
    <property type="entry name" value="ZINC_FINGER_C2H2_1"/>
    <property type="match status" value="1"/>
</dbReference>
<dbReference type="GO" id="GO:0016567">
    <property type="term" value="P:protein ubiquitination"/>
    <property type="evidence" value="ECO:0007669"/>
    <property type="project" value="TreeGrafter"/>
</dbReference>
<gene>
    <name evidence="3" type="ORF">Tsubulata_038347</name>
</gene>
<feature type="region of interest" description="Disordered" evidence="1">
    <location>
        <begin position="626"/>
        <end position="654"/>
    </location>
</feature>
<dbReference type="Proteomes" id="UP001141552">
    <property type="component" value="Unassembled WGS sequence"/>
</dbReference>
<evidence type="ECO:0000313" key="4">
    <source>
        <dbReference type="Proteomes" id="UP001141552"/>
    </source>
</evidence>
<feature type="region of interest" description="Disordered" evidence="1">
    <location>
        <begin position="671"/>
        <end position="723"/>
    </location>
</feature>